<evidence type="ECO:0000256" key="1">
    <source>
        <dbReference type="SAM" id="Phobius"/>
    </source>
</evidence>
<proteinExistence type="predicted"/>
<dbReference type="EMBL" id="UZAH01030973">
    <property type="protein sequence ID" value="VDP13213.1"/>
    <property type="molecule type" value="Genomic_DNA"/>
</dbReference>
<protein>
    <submittedName>
        <fullName evidence="4">EXS domain-containing protein</fullName>
    </submittedName>
</protein>
<accession>A0A183GA60</accession>
<evidence type="ECO:0000313" key="2">
    <source>
        <dbReference type="EMBL" id="VDP13213.1"/>
    </source>
</evidence>
<organism evidence="3 4">
    <name type="scientific">Heligmosomoides polygyrus</name>
    <name type="common">Parasitic roundworm</name>
    <dbReference type="NCBI Taxonomy" id="6339"/>
    <lineage>
        <taxon>Eukaryota</taxon>
        <taxon>Metazoa</taxon>
        <taxon>Ecdysozoa</taxon>
        <taxon>Nematoda</taxon>
        <taxon>Chromadorea</taxon>
        <taxon>Rhabditida</taxon>
        <taxon>Rhabditina</taxon>
        <taxon>Rhabditomorpha</taxon>
        <taxon>Strongyloidea</taxon>
        <taxon>Heligmosomidae</taxon>
        <taxon>Heligmosomoides</taxon>
    </lineage>
</organism>
<keyword evidence="1" id="KW-1133">Transmembrane helix</keyword>
<dbReference type="OrthoDB" id="10622234at2759"/>
<feature type="transmembrane region" description="Helical" evidence="1">
    <location>
        <begin position="82"/>
        <end position="104"/>
    </location>
</feature>
<reference evidence="2 3" key="1">
    <citation type="submission" date="2018-11" db="EMBL/GenBank/DDBJ databases">
        <authorList>
            <consortium name="Pathogen Informatics"/>
        </authorList>
    </citation>
    <scope>NUCLEOTIDE SEQUENCE [LARGE SCALE GENOMIC DNA]</scope>
</reference>
<keyword evidence="1" id="KW-0812">Transmembrane</keyword>
<keyword evidence="3" id="KW-1185">Reference proteome</keyword>
<evidence type="ECO:0000313" key="3">
    <source>
        <dbReference type="Proteomes" id="UP000050761"/>
    </source>
</evidence>
<gene>
    <name evidence="2" type="ORF">HPBE_LOCUS18876</name>
</gene>
<keyword evidence="1" id="KW-0472">Membrane</keyword>
<sequence>MEFSGKVTVDAYELRSQKDWCCLLNSTLFAVLEEKISQLDLVWSGPSTPFVLSRFSASVIAMLCVLFFQFRLQGGQNLATFTMPVLSIHSFVPTAMLAMLHPYLVELNRFQWRNLIAKENLSVINVDDIAQ</sequence>
<name>A0A183GA60_HELPZ</name>
<dbReference type="Proteomes" id="UP000050761">
    <property type="component" value="Unassembled WGS sequence"/>
</dbReference>
<dbReference type="AlphaFoldDB" id="A0A183GA60"/>
<feature type="transmembrane region" description="Helical" evidence="1">
    <location>
        <begin position="51"/>
        <end position="70"/>
    </location>
</feature>
<accession>A0A3P8EVH7</accession>
<reference evidence="4" key="2">
    <citation type="submission" date="2019-09" db="UniProtKB">
        <authorList>
            <consortium name="WormBaseParasite"/>
        </authorList>
    </citation>
    <scope>IDENTIFICATION</scope>
</reference>
<evidence type="ECO:0000313" key="4">
    <source>
        <dbReference type="WBParaSite" id="HPBE_0001887701-mRNA-1"/>
    </source>
</evidence>
<dbReference type="WBParaSite" id="HPBE_0001887701-mRNA-1">
    <property type="protein sequence ID" value="HPBE_0001887701-mRNA-1"/>
    <property type="gene ID" value="HPBE_0001887701"/>
</dbReference>